<dbReference type="AlphaFoldDB" id="A0AAV0L6Y8"/>
<comment type="caution">
    <text evidence="2">The sequence shown here is derived from an EMBL/GenBank/DDBJ whole genome shotgun (WGS) entry which is preliminary data.</text>
</comment>
<accession>A0AAV0L6Y8</accession>
<sequence>GGARAGQGGSAAPPWLCNTQTNFRSKSEKQRHARSGLTPLHSPGSTEFPWWLMDR</sequence>
<protein>
    <submittedName>
        <fullName evidence="2">Uncharacterized protein</fullName>
    </submittedName>
</protein>
<feature type="non-terminal residue" evidence="2">
    <location>
        <position position="1"/>
    </location>
</feature>
<evidence type="ECO:0000256" key="1">
    <source>
        <dbReference type="SAM" id="MobiDB-lite"/>
    </source>
</evidence>
<dbReference type="EMBL" id="CAMGYJ010000006">
    <property type="protein sequence ID" value="CAI0430227.1"/>
    <property type="molecule type" value="Genomic_DNA"/>
</dbReference>
<keyword evidence="3" id="KW-1185">Reference proteome</keyword>
<name>A0AAV0L6Y8_9ROSI</name>
<reference evidence="2" key="1">
    <citation type="submission" date="2022-08" db="EMBL/GenBank/DDBJ databases">
        <authorList>
            <person name="Gutierrez-Valencia J."/>
        </authorList>
    </citation>
    <scope>NUCLEOTIDE SEQUENCE</scope>
</reference>
<dbReference type="Proteomes" id="UP001154282">
    <property type="component" value="Unassembled WGS sequence"/>
</dbReference>
<evidence type="ECO:0000313" key="2">
    <source>
        <dbReference type="EMBL" id="CAI0430227.1"/>
    </source>
</evidence>
<proteinExistence type="predicted"/>
<organism evidence="2 3">
    <name type="scientific">Linum tenue</name>
    <dbReference type="NCBI Taxonomy" id="586396"/>
    <lineage>
        <taxon>Eukaryota</taxon>
        <taxon>Viridiplantae</taxon>
        <taxon>Streptophyta</taxon>
        <taxon>Embryophyta</taxon>
        <taxon>Tracheophyta</taxon>
        <taxon>Spermatophyta</taxon>
        <taxon>Magnoliopsida</taxon>
        <taxon>eudicotyledons</taxon>
        <taxon>Gunneridae</taxon>
        <taxon>Pentapetalae</taxon>
        <taxon>rosids</taxon>
        <taxon>fabids</taxon>
        <taxon>Malpighiales</taxon>
        <taxon>Linaceae</taxon>
        <taxon>Linum</taxon>
    </lineage>
</organism>
<evidence type="ECO:0000313" key="3">
    <source>
        <dbReference type="Proteomes" id="UP001154282"/>
    </source>
</evidence>
<feature type="region of interest" description="Disordered" evidence="1">
    <location>
        <begin position="24"/>
        <end position="55"/>
    </location>
</feature>
<gene>
    <name evidence="2" type="ORF">LITE_LOCUS22506</name>
</gene>